<feature type="transmembrane region" description="Helical" evidence="2">
    <location>
        <begin position="494"/>
        <end position="512"/>
    </location>
</feature>
<feature type="transmembrane region" description="Helical" evidence="2">
    <location>
        <begin position="310"/>
        <end position="334"/>
    </location>
</feature>
<evidence type="ECO:0000256" key="2">
    <source>
        <dbReference type="SAM" id="Phobius"/>
    </source>
</evidence>
<feature type="compositionally biased region" description="Polar residues" evidence="1">
    <location>
        <begin position="22"/>
        <end position="38"/>
    </location>
</feature>
<name>A0A1Q9CAT0_SYMMI</name>
<protein>
    <submittedName>
        <fullName evidence="3">Uncharacterized protein</fullName>
    </submittedName>
</protein>
<feature type="transmembrane region" description="Helical" evidence="2">
    <location>
        <begin position="285"/>
        <end position="303"/>
    </location>
</feature>
<dbReference type="Proteomes" id="UP000186817">
    <property type="component" value="Unassembled WGS sequence"/>
</dbReference>
<feature type="transmembrane region" description="Helical" evidence="2">
    <location>
        <begin position="454"/>
        <end position="474"/>
    </location>
</feature>
<sequence>MRRGLSFQIPECSIAPGVGLLSQHQSPDMDSSTESQDPPTAEQPLRQMEHLAVAVAQIQEQLLEIQDFRKALTRIERSVDSIRGGDPGSISRPVRRKVSGASTSAKDVRAKLGDRTRSHLSSGSGTITTSMNKMMDVLEEQTARQLQQKLRRKSGTIGEEDVEPLEPNQQPQVDTIGLHEPSSFDSSPESGRRAKAAYQASASLTSVSPKQMNADAETPSRRSKLATVESNDARFCRRKSLDELQADHNAAITAPGGAASSVHASVSVALRASRQSITAEGAATALPWLGWFLLSCVGILDFYEGKSWRILACGCLAMQMMSSLGSALVLSTWHGKEVEPLVSTELYLLGALMAAVSLRRRKTPSGSTTQGAASSVHASVSVALRASRQSITAEGAATALPWLGWFLLSCVGILDFYEGSKIGNLLGPTEHLLDDYAAECDFLDEWRKLSRLRLLQICGGFVLMLSSRTSALLLTSHPSHGKYTQDLAQDVVTITAFAAMAVCFCAACYCTLHITAGLELAVDSFAVRCFKTADMEAAVLEWNVVQATLQQTSCKLSEFLAVLASSCIISMILFAYQVVSLSLSGHGTALLDLGLWLGWLYPPVLLFLYSLTTAAAVTEKVDRLAPLVNSWAFKGDEVLDESRQYLVQYILQSRAGFYTRGIRVSASNVQKICYYFAAGSFGLLANFWQ</sequence>
<dbReference type="EMBL" id="LSRX01001423">
    <property type="protein sequence ID" value="OLP80040.1"/>
    <property type="molecule type" value="Genomic_DNA"/>
</dbReference>
<feature type="transmembrane region" description="Helical" evidence="2">
    <location>
        <begin position="599"/>
        <end position="617"/>
    </location>
</feature>
<accession>A0A1Q9CAT0</accession>
<feature type="transmembrane region" description="Helical" evidence="2">
    <location>
        <begin position="559"/>
        <end position="579"/>
    </location>
</feature>
<feature type="compositionally biased region" description="Polar residues" evidence="1">
    <location>
        <begin position="119"/>
        <end position="128"/>
    </location>
</feature>
<keyword evidence="2" id="KW-0812">Transmembrane</keyword>
<dbReference type="OrthoDB" id="426964at2759"/>
<evidence type="ECO:0000256" key="1">
    <source>
        <dbReference type="SAM" id="MobiDB-lite"/>
    </source>
</evidence>
<keyword evidence="4" id="KW-1185">Reference proteome</keyword>
<feature type="transmembrane region" description="Helical" evidence="2">
    <location>
        <begin position="340"/>
        <end position="358"/>
    </location>
</feature>
<reference evidence="3 4" key="1">
    <citation type="submission" date="2016-02" db="EMBL/GenBank/DDBJ databases">
        <title>Genome analysis of coral dinoflagellate symbionts highlights evolutionary adaptations to a symbiotic lifestyle.</title>
        <authorList>
            <person name="Aranda M."/>
            <person name="Li Y."/>
            <person name="Liew Y.J."/>
            <person name="Baumgarten S."/>
            <person name="Simakov O."/>
            <person name="Wilson M."/>
            <person name="Piel J."/>
            <person name="Ashoor H."/>
            <person name="Bougouffa S."/>
            <person name="Bajic V.B."/>
            <person name="Ryu T."/>
            <person name="Ravasi T."/>
            <person name="Bayer T."/>
            <person name="Micklem G."/>
            <person name="Kim H."/>
            <person name="Bhak J."/>
            <person name="Lajeunesse T.C."/>
            <person name="Voolstra C.R."/>
        </authorList>
    </citation>
    <scope>NUCLEOTIDE SEQUENCE [LARGE SCALE GENOMIC DNA]</scope>
    <source>
        <strain evidence="3 4">CCMP2467</strain>
    </source>
</reference>
<comment type="caution">
    <text evidence="3">The sequence shown here is derived from an EMBL/GenBank/DDBJ whole genome shotgun (WGS) entry which is preliminary data.</text>
</comment>
<dbReference type="AlphaFoldDB" id="A0A1Q9CAT0"/>
<evidence type="ECO:0000313" key="3">
    <source>
        <dbReference type="EMBL" id="OLP80040.1"/>
    </source>
</evidence>
<feature type="region of interest" description="Disordered" evidence="1">
    <location>
        <begin position="18"/>
        <end position="43"/>
    </location>
</feature>
<evidence type="ECO:0000313" key="4">
    <source>
        <dbReference type="Proteomes" id="UP000186817"/>
    </source>
</evidence>
<feature type="compositionally biased region" description="Basic and acidic residues" evidence="1">
    <location>
        <begin position="106"/>
        <end position="117"/>
    </location>
</feature>
<keyword evidence="2" id="KW-0472">Membrane</keyword>
<keyword evidence="2" id="KW-1133">Transmembrane helix</keyword>
<feature type="region of interest" description="Disordered" evidence="1">
    <location>
        <begin position="83"/>
        <end position="128"/>
    </location>
</feature>
<gene>
    <name evidence="3" type="ORF">AK812_SmicGene39602</name>
</gene>
<proteinExistence type="predicted"/>
<feature type="region of interest" description="Disordered" evidence="1">
    <location>
        <begin position="141"/>
        <end position="229"/>
    </location>
</feature>
<feature type="compositionally biased region" description="Polar residues" evidence="1">
    <location>
        <begin position="200"/>
        <end position="211"/>
    </location>
</feature>
<organism evidence="3 4">
    <name type="scientific">Symbiodinium microadriaticum</name>
    <name type="common">Dinoflagellate</name>
    <name type="synonym">Zooxanthella microadriatica</name>
    <dbReference type="NCBI Taxonomy" id="2951"/>
    <lineage>
        <taxon>Eukaryota</taxon>
        <taxon>Sar</taxon>
        <taxon>Alveolata</taxon>
        <taxon>Dinophyceae</taxon>
        <taxon>Suessiales</taxon>
        <taxon>Symbiodiniaceae</taxon>
        <taxon>Symbiodinium</taxon>
    </lineage>
</organism>